<comment type="cofactor">
    <cofactor evidence="1">
        <name>Zn(2+)</name>
        <dbReference type="ChEBI" id="CHEBI:29105"/>
    </cofactor>
</comment>
<dbReference type="Proteomes" id="UP000438760">
    <property type="component" value="Unassembled WGS sequence"/>
</dbReference>
<keyword evidence="5" id="KW-0378">Hydrolase</keyword>
<keyword evidence="3" id="KW-0645">Protease</keyword>
<dbReference type="SUPFAM" id="SSF63411">
    <property type="entry name" value="LuxS/MPP-like metallohydrolase"/>
    <property type="match status" value="4"/>
</dbReference>
<dbReference type="PANTHER" id="PTHR43690">
    <property type="entry name" value="NARDILYSIN"/>
    <property type="match status" value="1"/>
</dbReference>
<evidence type="ECO:0000256" key="5">
    <source>
        <dbReference type="ARBA" id="ARBA00022801"/>
    </source>
</evidence>
<dbReference type="GO" id="GO:0006508">
    <property type="term" value="P:proteolysis"/>
    <property type="evidence" value="ECO:0007669"/>
    <property type="project" value="UniProtKB-KW"/>
</dbReference>
<dbReference type="InterPro" id="IPR011765">
    <property type="entry name" value="Pept_M16_N"/>
</dbReference>
<dbReference type="PANTHER" id="PTHR43690:SF17">
    <property type="entry name" value="PROTEIN YHJJ"/>
    <property type="match status" value="1"/>
</dbReference>
<comment type="similarity">
    <text evidence="2 8">Belongs to the peptidase M16 family.</text>
</comment>
<keyword evidence="4" id="KW-0479">Metal-binding</keyword>
<keyword evidence="9" id="KW-0732">Signal</keyword>
<feature type="domain" description="Peptidase M16 N-terminal" evidence="10">
    <location>
        <begin position="51"/>
        <end position="168"/>
    </location>
</feature>
<dbReference type="Pfam" id="PF05193">
    <property type="entry name" value="Peptidase_M16_C"/>
    <property type="match status" value="2"/>
</dbReference>
<evidence type="ECO:0000256" key="6">
    <source>
        <dbReference type="ARBA" id="ARBA00022833"/>
    </source>
</evidence>
<keyword evidence="13" id="KW-1185">Reference proteome</keyword>
<dbReference type="AlphaFoldDB" id="A0A6I3LF18"/>
<feature type="chain" id="PRO_5026142437" evidence="9">
    <location>
        <begin position="22"/>
        <end position="935"/>
    </location>
</feature>
<evidence type="ECO:0000256" key="9">
    <source>
        <dbReference type="SAM" id="SignalP"/>
    </source>
</evidence>
<evidence type="ECO:0000256" key="2">
    <source>
        <dbReference type="ARBA" id="ARBA00007261"/>
    </source>
</evidence>
<dbReference type="GO" id="GO:0046872">
    <property type="term" value="F:metal ion binding"/>
    <property type="evidence" value="ECO:0007669"/>
    <property type="project" value="UniProtKB-KW"/>
</dbReference>
<dbReference type="Gene3D" id="3.30.830.10">
    <property type="entry name" value="Metalloenzyme, LuxS/M16 peptidase-like"/>
    <property type="match status" value="3"/>
</dbReference>
<dbReference type="InterPro" id="IPR050626">
    <property type="entry name" value="Peptidase_M16"/>
</dbReference>
<organism evidence="12 13">
    <name type="scientific">Myroides albus</name>
    <dbReference type="NCBI Taxonomy" id="2562892"/>
    <lineage>
        <taxon>Bacteria</taxon>
        <taxon>Pseudomonadati</taxon>
        <taxon>Bacteroidota</taxon>
        <taxon>Flavobacteriia</taxon>
        <taxon>Flavobacteriales</taxon>
        <taxon>Flavobacteriaceae</taxon>
        <taxon>Myroides</taxon>
    </lineage>
</organism>
<keyword evidence="7" id="KW-0482">Metalloprotease</keyword>
<evidence type="ECO:0000313" key="12">
    <source>
        <dbReference type="EMBL" id="MTG97058.1"/>
    </source>
</evidence>
<keyword evidence="6" id="KW-0862">Zinc</keyword>
<dbReference type="InterPro" id="IPR001431">
    <property type="entry name" value="Pept_M16_Zn_BS"/>
</dbReference>
<feature type="domain" description="Peptidase M16 C-terminal" evidence="11">
    <location>
        <begin position="198"/>
        <end position="372"/>
    </location>
</feature>
<evidence type="ECO:0000259" key="11">
    <source>
        <dbReference type="Pfam" id="PF05193"/>
    </source>
</evidence>
<evidence type="ECO:0000256" key="8">
    <source>
        <dbReference type="RuleBase" id="RU004447"/>
    </source>
</evidence>
<dbReference type="RefSeq" id="WP_155091110.1">
    <property type="nucleotide sequence ID" value="NZ_CP102754.1"/>
</dbReference>
<dbReference type="InterPro" id="IPR011249">
    <property type="entry name" value="Metalloenz_LuxS/M16"/>
</dbReference>
<feature type="signal peptide" evidence="9">
    <location>
        <begin position="1"/>
        <end position="21"/>
    </location>
</feature>
<dbReference type="OrthoDB" id="9811314at2"/>
<gene>
    <name evidence="12" type="ORF">GJV76_02725</name>
</gene>
<feature type="domain" description="Peptidase M16 C-terminal" evidence="11">
    <location>
        <begin position="694"/>
        <end position="863"/>
    </location>
</feature>
<evidence type="ECO:0000256" key="3">
    <source>
        <dbReference type="ARBA" id="ARBA00022670"/>
    </source>
</evidence>
<sequence>MKRTQILYFFALVLCPLFAVGQDTLSPLPKADNAIYGTLDNGLNYIIHPIPQQKTEYRLVLNVGSLQERDDEQGYAHFLEHMLFNGSDDFPGRQAIDTLQRLGYRFGRDINAYTTYERTVYELSLLDQSQQNLAITILANFLGKAHLNTEDIEKEKRIVIQEIKDFGTASVFNKKKLEGSQHAHRLPISSIENIKVLDAKRLKAFYKQWYSPSLATIIITGNVNPTEAIQQIETSFSSFKGNSTLMRSQSWDTFSPSFDNALEIVNTSDTRTNKVEIIRFNSAPFLSTKEGFKEHTIAQLYKQWLSKKLRQAKTHTSAHSTWYLPNKNEDVIEITAKTKEELSTRIHLVASVLNTMSLKGIHKEELEAYKQHLLNQSAISTEEDAYFLANNYIDQVVVNSHYLTDRHKIQLLEEILSTITANDLVVKHENTWSVDRQNLYLCTVNSNIFSIHSIQELNDSWNEGKTKTLLFKDKKEKKKQERTQGSFHWKTMPPIVKSNDNAVVKEHIYNHIGVTELTLANGLRIGIKPTHATDNNIILTVFTRNGLNLIQEQEQKYYQDASYFIDSAWIHGLTKDGYLQVGADREVSTLVSLSNEATIVNTSSRLGHIRDMFEWTYRKMYDYIEPKEDFNEYIQESIVSLEHEPIPSTLLNNPSIQLSHQIEEYKKGTPFIQEELNTIADWQKVKLESFFELYQQTFANLDQVYILISGNFNVEDIKAESIAYFGSLVTTPHTSYLKENNKPKAQINDIKRVTIPSADVERTEATLVFNGSINPTLKESILAQMVRELFDNKFLQLSREKEGLVYSPSSSIDVAIYPTPKTSVSLYFSAALSDIEKLENLAKEVIQSIQTRPISTKDLDQMKLAVLNNKQLHLTEFSTYQWIEKLREVQLNFGSLKDFNDYENILNSITPKDVLNTANSIFDKTNYGVFLVTPK</sequence>
<dbReference type="PROSITE" id="PS00143">
    <property type="entry name" value="INSULINASE"/>
    <property type="match status" value="1"/>
</dbReference>
<evidence type="ECO:0000313" key="13">
    <source>
        <dbReference type="Proteomes" id="UP000438760"/>
    </source>
</evidence>
<reference evidence="12 13" key="1">
    <citation type="submission" date="2019-11" db="EMBL/GenBank/DDBJ databases">
        <title>Genome of Strain BIT-d1.</title>
        <authorList>
            <person name="Yang Y."/>
        </authorList>
    </citation>
    <scope>NUCLEOTIDE SEQUENCE [LARGE SCALE GENOMIC DNA]</scope>
    <source>
        <strain evidence="12 13">BIT-d1</strain>
    </source>
</reference>
<evidence type="ECO:0000256" key="7">
    <source>
        <dbReference type="ARBA" id="ARBA00023049"/>
    </source>
</evidence>
<name>A0A6I3LF18_9FLAO</name>
<dbReference type="Pfam" id="PF00675">
    <property type="entry name" value="Peptidase_M16"/>
    <property type="match status" value="1"/>
</dbReference>
<comment type="caution">
    <text evidence="12">The sequence shown here is derived from an EMBL/GenBank/DDBJ whole genome shotgun (WGS) entry which is preliminary data.</text>
</comment>
<evidence type="ECO:0000256" key="4">
    <source>
        <dbReference type="ARBA" id="ARBA00022723"/>
    </source>
</evidence>
<proteinExistence type="inferred from homology"/>
<dbReference type="EMBL" id="WMJX01000003">
    <property type="protein sequence ID" value="MTG97058.1"/>
    <property type="molecule type" value="Genomic_DNA"/>
</dbReference>
<evidence type="ECO:0000259" key="10">
    <source>
        <dbReference type="Pfam" id="PF00675"/>
    </source>
</evidence>
<dbReference type="GO" id="GO:0004222">
    <property type="term" value="F:metalloendopeptidase activity"/>
    <property type="evidence" value="ECO:0007669"/>
    <property type="project" value="InterPro"/>
</dbReference>
<dbReference type="InterPro" id="IPR007863">
    <property type="entry name" value="Peptidase_M16_C"/>
</dbReference>
<protein>
    <submittedName>
        <fullName evidence="12">Insulinase family protein</fullName>
    </submittedName>
</protein>
<evidence type="ECO:0000256" key="1">
    <source>
        <dbReference type="ARBA" id="ARBA00001947"/>
    </source>
</evidence>
<accession>A0A6I3LF18</accession>